<reference evidence="3 4" key="1">
    <citation type="journal article" date="2006" name="Science">
        <title>Genome of rice cluster I archaea -- the key methane producers in the rice rhizosphere.</title>
        <authorList>
            <person name="Erkel C."/>
            <person name="Kube M."/>
            <person name="Reinhardt R."/>
            <person name="Liesack W."/>
        </authorList>
    </citation>
    <scope>NUCLEOTIDE SEQUENCE [LARGE SCALE GENOMIC DNA]</scope>
    <source>
        <strain evidence="4">DSM 22066 / NBRC 105507 / MRE50</strain>
    </source>
</reference>
<proteinExistence type="predicted"/>
<evidence type="ECO:0000256" key="2">
    <source>
        <dbReference type="SAM" id="Phobius"/>
    </source>
</evidence>
<name>Q0W4Z3_METAR</name>
<dbReference type="KEGG" id="rci:RCIX1250"/>
<feature type="transmembrane region" description="Helical" evidence="2">
    <location>
        <begin position="71"/>
        <end position="99"/>
    </location>
</feature>
<organism evidence="3 4">
    <name type="scientific">Methanocella arvoryzae (strain DSM 22066 / NBRC 105507 / MRE50)</name>
    <dbReference type="NCBI Taxonomy" id="351160"/>
    <lineage>
        <taxon>Archaea</taxon>
        <taxon>Methanobacteriati</taxon>
        <taxon>Methanobacteriota</taxon>
        <taxon>Stenosarchaea group</taxon>
        <taxon>Methanomicrobia</taxon>
        <taxon>Methanocellales</taxon>
        <taxon>Methanocellaceae</taxon>
        <taxon>Methanocella</taxon>
    </lineage>
</organism>
<feature type="compositionally biased region" description="Pro residues" evidence="1">
    <location>
        <begin position="16"/>
        <end position="34"/>
    </location>
</feature>
<evidence type="ECO:0000313" key="3">
    <source>
        <dbReference type="EMBL" id="CAJ36550.1"/>
    </source>
</evidence>
<evidence type="ECO:0000256" key="1">
    <source>
        <dbReference type="SAM" id="MobiDB-lite"/>
    </source>
</evidence>
<gene>
    <name evidence="3" type="ORF">RCIX1250</name>
</gene>
<keyword evidence="2" id="KW-0812">Transmembrane</keyword>
<dbReference type="EMBL" id="AM114193">
    <property type="protein sequence ID" value="CAJ36550.1"/>
    <property type="molecule type" value="Genomic_DNA"/>
</dbReference>
<protein>
    <submittedName>
        <fullName evidence="3">Uncharacterized protein</fullName>
    </submittedName>
</protein>
<keyword evidence="4" id="KW-1185">Reference proteome</keyword>
<evidence type="ECO:0000313" key="4">
    <source>
        <dbReference type="Proteomes" id="UP000000663"/>
    </source>
</evidence>
<keyword evidence="2" id="KW-1133">Transmembrane helix</keyword>
<dbReference type="Proteomes" id="UP000000663">
    <property type="component" value="Chromosome"/>
</dbReference>
<keyword evidence="2" id="KW-0472">Membrane</keyword>
<accession>Q0W4Z3</accession>
<sequence length="145" mass="15555">MLKPRPPHLLNHGFQPPRPRPQPPKNGLPKPPKPPRPKLLALALLAALAPPNPPKPPPAAAELLAAAEACAAAGVAIMVAIASATNANVAIFLMSVMCIPYNIRLIRMMIKSWHKLADHSASKIYFIQIILILSPPNQMLTPAIC</sequence>
<feature type="region of interest" description="Disordered" evidence="1">
    <location>
        <begin position="1"/>
        <end position="37"/>
    </location>
</feature>
<dbReference type="AlphaFoldDB" id="Q0W4Z3"/>